<dbReference type="EMBL" id="JACAZI010000028">
    <property type="protein sequence ID" value="KAF7333796.1"/>
    <property type="molecule type" value="Genomic_DNA"/>
</dbReference>
<dbReference type="AlphaFoldDB" id="A0A8H6X4C7"/>
<name>A0A8H6X4C7_9AGAR</name>
<proteinExistence type="predicted"/>
<feature type="region of interest" description="Disordered" evidence="1">
    <location>
        <begin position="85"/>
        <end position="105"/>
    </location>
</feature>
<organism evidence="2 3">
    <name type="scientific">Mycena venus</name>
    <dbReference type="NCBI Taxonomy" id="2733690"/>
    <lineage>
        <taxon>Eukaryota</taxon>
        <taxon>Fungi</taxon>
        <taxon>Dikarya</taxon>
        <taxon>Basidiomycota</taxon>
        <taxon>Agaricomycotina</taxon>
        <taxon>Agaricomycetes</taxon>
        <taxon>Agaricomycetidae</taxon>
        <taxon>Agaricales</taxon>
        <taxon>Marasmiineae</taxon>
        <taxon>Mycenaceae</taxon>
        <taxon>Mycena</taxon>
    </lineage>
</organism>
<dbReference type="OrthoDB" id="3028158at2759"/>
<accession>A0A8H6X4C7</accession>
<feature type="compositionally biased region" description="Low complexity" evidence="1">
    <location>
        <begin position="16"/>
        <end position="31"/>
    </location>
</feature>
<feature type="compositionally biased region" description="Basic residues" evidence="1">
    <location>
        <begin position="94"/>
        <end position="105"/>
    </location>
</feature>
<comment type="caution">
    <text evidence="2">The sequence shown here is derived from an EMBL/GenBank/DDBJ whole genome shotgun (WGS) entry which is preliminary data.</text>
</comment>
<reference evidence="2" key="1">
    <citation type="submission" date="2020-05" db="EMBL/GenBank/DDBJ databases">
        <title>Mycena genomes resolve the evolution of fungal bioluminescence.</title>
        <authorList>
            <person name="Tsai I.J."/>
        </authorList>
    </citation>
    <scope>NUCLEOTIDE SEQUENCE</scope>
    <source>
        <strain evidence="2">CCC161011</strain>
    </source>
</reference>
<evidence type="ECO:0000313" key="2">
    <source>
        <dbReference type="EMBL" id="KAF7333796.1"/>
    </source>
</evidence>
<evidence type="ECO:0000256" key="1">
    <source>
        <dbReference type="SAM" id="MobiDB-lite"/>
    </source>
</evidence>
<protein>
    <submittedName>
        <fullName evidence="2">Uncharacterized protein</fullName>
    </submittedName>
</protein>
<gene>
    <name evidence="2" type="ORF">MVEN_02336400</name>
</gene>
<sequence>MVLDSVHQQLGPVHPSYSSYSSQENYQSGSNHSDLLVDKLKVLDRGDGEPWDPAVPTMLEHRAYLPGASPKKRARDSAVDAVFNNFGKASPSTSKRHKRNAAGTQ</sequence>
<dbReference type="Proteomes" id="UP000620124">
    <property type="component" value="Unassembled WGS sequence"/>
</dbReference>
<keyword evidence="3" id="KW-1185">Reference proteome</keyword>
<feature type="region of interest" description="Disordered" evidence="1">
    <location>
        <begin position="1"/>
        <end position="33"/>
    </location>
</feature>
<evidence type="ECO:0000313" key="3">
    <source>
        <dbReference type="Proteomes" id="UP000620124"/>
    </source>
</evidence>